<dbReference type="EMBL" id="OY288114">
    <property type="protein sequence ID" value="CAJ0849157.1"/>
    <property type="molecule type" value="Genomic_DNA"/>
</dbReference>
<accession>A0AA48LZQ9</accession>
<evidence type="ECO:0000256" key="3">
    <source>
        <dbReference type="ARBA" id="ARBA00022840"/>
    </source>
</evidence>
<dbReference type="InterPro" id="IPR003593">
    <property type="entry name" value="AAA+_ATPase"/>
</dbReference>
<dbReference type="Gene3D" id="3.40.50.300">
    <property type="entry name" value="P-loop containing nucleotide triphosphate hydrolases"/>
    <property type="match status" value="1"/>
</dbReference>
<dbReference type="PANTHER" id="PTHR43553">
    <property type="entry name" value="HEAVY METAL TRANSPORTER"/>
    <property type="match status" value="1"/>
</dbReference>
<evidence type="ECO:0000256" key="2">
    <source>
        <dbReference type="ARBA" id="ARBA00022741"/>
    </source>
</evidence>
<keyword evidence="3" id="KW-0067">ATP-binding</keyword>
<evidence type="ECO:0000259" key="4">
    <source>
        <dbReference type="PROSITE" id="PS50893"/>
    </source>
</evidence>
<dbReference type="InterPro" id="IPR003439">
    <property type="entry name" value="ABC_transporter-like_ATP-bd"/>
</dbReference>
<keyword evidence="1" id="KW-0813">Transport</keyword>
<feature type="domain" description="ABC transporter" evidence="4">
    <location>
        <begin position="8"/>
        <end position="208"/>
    </location>
</feature>
<dbReference type="Pfam" id="PF00005">
    <property type="entry name" value="ABC_tran"/>
    <property type="match status" value="1"/>
</dbReference>
<dbReference type="CDD" id="cd00267">
    <property type="entry name" value="ABC_ATPase"/>
    <property type="match status" value="1"/>
</dbReference>
<reference evidence="5" key="1">
    <citation type="submission" date="2023-07" db="EMBL/GenBank/DDBJ databases">
        <authorList>
            <person name="Pelsma A.J. K."/>
        </authorList>
    </citation>
    <scope>NUCLEOTIDE SEQUENCE</scope>
</reference>
<name>A0AA48LZQ9_9ZZZZ</name>
<dbReference type="AlphaFoldDB" id="A0AA48LZQ9"/>
<protein>
    <recommendedName>
        <fullName evidence="4">ABC transporter domain-containing protein</fullName>
    </recommendedName>
</protein>
<gene>
    <name evidence="5" type="ORF">AMST5_00084</name>
</gene>
<dbReference type="GO" id="GO:0043190">
    <property type="term" value="C:ATP-binding cassette (ABC) transporter complex"/>
    <property type="evidence" value="ECO:0007669"/>
    <property type="project" value="TreeGrafter"/>
</dbReference>
<dbReference type="SUPFAM" id="SSF52540">
    <property type="entry name" value="P-loop containing nucleoside triphosphate hydrolases"/>
    <property type="match status" value="1"/>
</dbReference>
<dbReference type="InterPro" id="IPR050095">
    <property type="entry name" value="ECF_ABC_transporter_ATP-bd"/>
</dbReference>
<dbReference type="GO" id="GO:0042626">
    <property type="term" value="F:ATPase-coupled transmembrane transporter activity"/>
    <property type="evidence" value="ECO:0007669"/>
    <property type="project" value="TreeGrafter"/>
</dbReference>
<organism evidence="5">
    <name type="scientific">freshwater sediment metagenome</name>
    <dbReference type="NCBI Taxonomy" id="556182"/>
    <lineage>
        <taxon>unclassified sequences</taxon>
        <taxon>metagenomes</taxon>
        <taxon>ecological metagenomes</taxon>
    </lineage>
</organism>
<keyword evidence="2" id="KW-0547">Nucleotide-binding</keyword>
<sequence>MSVLPASIVLESISIEIEGKKILSEISFSLTSGRRACMMGPSGSGKSTLLKSVAGLIKPTKGFIGTIGNIGYLPQDSRDIIPPWRTVDKLITPETARLLGLVAQMSQFPNSLSGGQLRRLAIGFVFSRSKSIYLLDEPFNGLDIDLRERCVSFISAAVKRLGSTLLFISHYEEDARSLEVNHMLRLTDNKLSDEYKFSVASRAEATNNA</sequence>
<evidence type="ECO:0000256" key="1">
    <source>
        <dbReference type="ARBA" id="ARBA00022448"/>
    </source>
</evidence>
<dbReference type="InterPro" id="IPR027417">
    <property type="entry name" value="P-loop_NTPase"/>
</dbReference>
<dbReference type="PROSITE" id="PS50893">
    <property type="entry name" value="ABC_TRANSPORTER_2"/>
    <property type="match status" value="1"/>
</dbReference>
<dbReference type="SMART" id="SM00382">
    <property type="entry name" value="AAA"/>
    <property type="match status" value="1"/>
</dbReference>
<evidence type="ECO:0000313" key="5">
    <source>
        <dbReference type="EMBL" id="CAJ0849157.1"/>
    </source>
</evidence>
<proteinExistence type="predicted"/>
<dbReference type="GO" id="GO:0016887">
    <property type="term" value="F:ATP hydrolysis activity"/>
    <property type="evidence" value="ECO:0007669"/>
    <property type="project" value="InterPro"/>
</dbReference>
<dbReference type="GO" id="GO:0005524">
    <property type="term" value="F:ATP binding"/>
    <property type="evidence" value="ECO:0007669"/>
    <property type="project" value="UniProtKB-KW"/>
</dbReference>